<dbReference type="EMBL" id="JANPWB010000011">
    <property type="protein sequence ID" value="KAJ1124330.1"/>
    <property type="molecule type" value="Genomic_DNA"/>
</dbReference>
<evidence type="ECO:0000313" key="3">
    <source>
        <dbReference type="Proteomes" id="UP001066276"/>
    </source>
</evidence>
<dbReference type="AlphaFoldDB" id="A0AAV7PB28"/>
<proteinExistence type="predicted"/>
<reference evidence="2" key="1">
    <citation type="journal article" date="2022" name="bioRxiv">
        <title>Sequencing and chromosome-scale assembly of the giantPleurodeles waltlgenome.</title>
        <authorList>
            <person name="Brown T."/>
            <person name="Elewa A."/>
            <person name="Iarovenko S."/>
            <person name="Subramanian E."/>
            <person name="Araus A.J."/>
            <person name="Petzold A."/>
            <person name="Susuki M."/>
            <person name="Suzuki K.-i.T."/>
            <person name="Hayashi T."/>
            <person name="Toyoda A."/>
            <person name="Oliveira C."/>
            <person name="Osipova E."/>
            <person name="Leigh N.D."/>
            <person name="Simon A."/>
            <person name="Yun M.H."/>
        </authorList>
    </citation>
    <scope>NUCLEOTIDE SEQUENCE</scope>
    <source>
        <strain evidence="2">20211129_DDA</strain>
        <tissue evidence="2">Liver</tissue>
    </source>
</reference>
<evidence type="ECO:0000256" key="1">
    <source>
        <dbReference type="SAM" id="MobiDB-lite"/>
    </source>
</evidence>
<protein>
    <submittedName>
        <fullName evidence="2">Uncharacterized protein</fullName>
    </submittedName>
</protein>
<sequence length="144" mass="16227">MHVRRQSKYRGSTYENARENTLLVRGRHVWKSRDIYTLIEGTALIGKARTQGGLHGEKHLLKGHHLYSASTCEERQRAAFSASFPSRLAEENRVSGLSLVLRAGSGHQHPLSHEVPVCRYTRDTRPVPGQTRSRHSSLNDGFTV</sequence>
<name>A0AAV7PB28_PLEWA</name>
<feature type="region of interest" description="Disordered" evidence="1">
    <location>
        <begin position="122"/>
        <end position="144"/>
    </location>
</feature>
<keyword evidence="3" id="KW-1185">Reference proteome</keyword>
<gene>
    <name evidence="2" type="ORF">NDU88_002791</name>
</gene>
<comment type="caution">
    <text evidence="2">The sequence shown here is derived from an EMBL/GenBank/DDBJ whole genome shotgun (WGS) entry which is preliminary data.</text>
</comment>
<organism evidence="2 3">
    <name type="scientific">Pleurodeles waltl</name>
    <name type="common">Iberian ribbed newt</name>
    <dbReference type="NCBI Taxonomy" id="8319"/>
    <lineage>
        <taxon>Eukaryota</taxon>
        <taxon>Metazoa</taxon>
        <taxon>Chordata</taxon>
        <taxon>Craniata</taxon>
        <taxon>Vertebrata</taxon>
        <taxon>Euteleostomi</taxon>
        <taxon>Amphibia</taxon>
        <taxon>Batrachia</taxon>
        <taxon>Caudata</taxon>
        <taxon>Salamandroidea</taxon>
        <taxon>Salamandridae</taxon>
        <taxon>Pleurodelinae</taxon>
        <taxon>Pleurodeles</taxon>
    </lineage>
</organism>
<accession>A0AAV7PB28</accession>
<evidence type="ECO:0000313" key="2">
    <source>
        <dbReference type="EMBL" id="KAJ1124330.1"/>
    </source>
</evidence>
<dbReference type="Proteomes" id="UP001066276">
    <property type="component" value="Chromosome 7"/>
</dbReference>